<evidence type="ECO:0000313" key="5">
    <source>
        <dbReference type="Proteomes" id="UP001157160"/>
    </source>
</evidence>
<evidence type="ECO:0000259" key="2">
    <source>
        <dbReference type="Pfam" id="PF14021"/>
    </source>
</evidence>
<feature type="compositionally biased region" description="Pro residues" evidence="1">
    <location>
        <begin position="567"/>
        <end position="656"/>
    </location>
</feature>
<dbReference type="EMBL" id="BSUL01000001">
    <property type="protein sequence ID" value="GMA27245.1"/>
    <property type="molecule type" value="Genomic_DNA"/>
</dbReference>
<evidence type="ECO:0008006" key="6">
    <source>
        <dbReference type="Google" id="ProtNLM"/>
    </source>
</evidence>
<dbReference type="Pfam" id="PF15644">
    <property type="entry name" value="Gln_amidase"/>
    <property type="match status" value="1"/>
</dbReference>
<feature type="compositionally biased region" description="Low complexity" evidence="1">
    <location>
        <begin position="778"/>
        <end position="801"/>
    </location>
</feature>
<feature type="compositionally biased region" description="Low complexity" evidence="1">
    <location>
        <begin position="871"/>
        <end position="882"/>
    </location>
</feature>
<protein>
    <recommendedName>
        <fullName evidence="6">Tox-PL domain-containing protein</fullName>
    </recommendedName>
</protein>
<feature type="compositionally biased region" description="Low complexity" evidence="1">
    <location>
        <begin position="657"/>
        <end position="684"/>
    </location>
</feature>
<feature type="compositionally biased region" description="Low complexity" evidence="1">
    <location>
        <begin position="1046"/>
        <end position="1060"/>
    </location>
</feature>
<organism evidence="4 5">
    <name type="scientific">Arenivirga flava</name>
    <dbReference type="NCBI Taxonomy" id="1930060"/>
    <lineage>
        <taxon>Bacteria</taxon>
        <taxon>Bacillati</taxon>
        <taxon>Actinomycetota</taxon>
        <taxon>Actinomycetes</taxon>
        <taxon>Micrococcales</taxon>
        <taxon>Microbacteriaceae</taxon>
        <taxon>Arenivirga</taxon>
    </lineage>
</organism>
<feature type="region of interest" description="Disordered" evidence="1">
    <location>
        <begin position="1043"/>
        <end position="1099"/>
    </location>
</feature>
<dbReference type="Proteomes" id="UP001157160">
    <property type="component" value="Unassembled WGS sequence"/>
</dbReference>
<dbReference type="GO" id="GO:0050135">
    <property type="term" value="F:NADP+ nucleosidase activity"/>
    <property type="evidence" value="ECO:0007669"/>
    <property type="project" value="InterPro"/>
</dbReference>
<feature type="domain" description="Tox-PL" evidence="3">
    <location>
        <begin position="942"/>
        <end position="1018"/>
    </location>
</feature>
<feature type="region of interest" description="Disordered" evidence="1">
    <location>
        <begin position="836"/>
        <end position="900"/>
    </location>
</feature>
<feature type="compositionally biased region" description="Acidic residues" evidence="1">
    <location>
        <begin position="802"/>
        <end position="815"/>
    </location>
</feature>
<evidence type="ECO:0000259" key="3">
    <source>
        <dbReference type="Pfam" id="PF15644"/>
    </source>
</evidence>
<feature type="compositionally biased region" description="Low complexity" evidence="1">
    <location>
        <begin position="701"/>
        <end position="734"/>
    </location>
</feature>
<gene>
    <name evidence="4" type="ORF">GCM10025874_04980</name>
</gene>
<feature type="compositionally biased region" description="Low complexity" evidence="1">
    <location>
        <begin position="451"/>
        <end position="460"/>
    </location>
</feature>
<evidence type="ECO:0000256" key="1">
    <source>
        <dbReference type="SAM" id="MobiDB-lite"/>
    </source>
</evidence>
<feature type="compositionally biased region" description="Gly residues" evidence="1">
    <location>
        <begin position="482"/>
        <end position="497"/>
    </location>
</feature>
<feature type="compositionally biased region" description="Gly residues" evidence="1">
    <location>
        <begin position="510"/>
        <end position="525"/>
    </location>
</feature>
<feature type="region of interest" description="Disordered" evidence="1">
    <location>
        <begin position="443"/>
        <end position="815"/>
    </location>
</feature>
<dbReference type="InterPro" id="IPR028908">
    <property type="entry name" value="Tox-PL_dom"/>
</dbReference>
<sequence>MVEIRVNPAVLVGDGDQLYSIASTLTSGIRAAASQLRGTDGMAGSDPVAEEYAEIYDGDAPKIIEGAWSLAEALRGLDSAVAATAAGYDAAGNVGSGQQGSTIPVPQHGTLGAAPTIGRAIGAGVQGDFLGIDIGLIAEWVEDRLADLGIIIPNGDTGALATAASAWDGLQGDLDAAAVAVNGAFTATQSMDLPQSGDMLASRDAVGRMLNALKGNAQAMSQGCTGFIDTIEQMRTELLWLVRQLVAEVLLDVGLSFALGALTAGIGAAAGAAKAATTIARWVQRIAELIVETAQKIRNLKLWMRGLIRAAAEGVQGAAVSVTVQAAVNQARSGEEGYVPVNLLQTGVASFVGGAAASPVGNFVAGQSGRVGREILGGVTEGATDGAASSAVDALWEGKPWDPWQDMVLGGILGGALRPALSNLPSMGDLGAPGVGLRAPSADASTIGVPTVTGADTSGGTSTGPAGGNAPSTQGNAPQPGVGTGGGGGSQPAGGNGVNVPDNSAPQPGMGNGGGGGSQPAGGGAPPIDNSAPQPGAGDGGGSQPAPSNAPEVPSGDVPSPAGDAPAAPPADAPAAPPADGPAAPPAAPPADAPAAPPADAPAAPPADAPSAPPADAPAAPPADAPAAPPADAPATPPTDGPATPPADAPAAPPADGPAADASAADAPASDAPASDAPPADGTTSDAFGIPVVDLPNLPDALPSSAPSGPESPSSAGDASTNASSPASDAPQDAGPMPASTPATVSPSQPAADADAPTTSDAGSDAPGQDGTRPPAPDAADAAPDASDAAPAEAEGPAPADADGEGSDAPIDIEDAAAIAGGSAAFVAAGTVASGRLPNLFDTGRPAPDGTAPEADGSTPDADRGGDSDDASSAADDTSIGDSDAKADEPTLRGNEPSTLTIDEIRERMAQINPNFDATDPANEFTQNCGDTSSILNDVLNGGPVRQAGTDTLTIEQMQARTGFEQTSMSPTEIADVLRRMGAGSHAVVGVDRAGGQDGHWFNVYFDGTDVWTLDAQTNEIGGFPPLEPDAIHWDVSIEVERPDTTDAPGADADATSPGDEFAGADRGSSTPISDRIAAGTDPTGVATPPPGASWANGTDLAPTPKNFTYGRPMTVHGVAEPAPAPLAPHSGYDMVAHPDNSYGNSGMSRTEYERIYKLARLDPMTGLHWDNYPPNDGAVYNTRRVFDDLLNFSVEYGDRFDRIGDDRGTYLGLAPDGQPASWEQRALPVSSLGKPVHDYRLDPNAMLPSGWTIEISRIAPGFGHPGGGLQVQVKDADGEPQRARVLAGLGIIKEVGGVL</sequence>
<comment type="caution">
    <text evidence="4">The sequence shown here is derived from an EMBL/GenBank/DDBJ whole genome shotgun (WGS) entry which is preliminary data.</text>
</comment>
<dbReference type="Pfam" id="PF14021">
    <property type="entry name" value="TNT"/>
    <property type="match status" value="1"/>
</dbReference>
<name>A0AA37UHV6_9MICO</name>
<dbReference type="InterPro" id="IPR025331">
    <property type="entry name" value="TNT"/>
</dbReference>
<proteinExistence type="predicted"/>
<evidence type="ECO:0000313" key="4">
    <source>
        <dbReference type="EMBL" id="GMA27245.1"/>
    </source>
</evidence>
<reference evidence="4 5" key="1">
    <citation type="journal article" date="2014" name="Int. J. Syst. Evol. Microbiol.">
        <title>Complete genome sequence of Corynebacterium casei LMG S-19264T (=DSM 44701T), isolated from a smear-ripened cheese.</title>
        <authorList>
            <consortium name="US DOE Joint Genome Institute (JGI-PGF)"/>
            <person name="Walter F."/>
            <person name="Albersmeier A."/>
            <person name="Kalinowski J."/>
            <person name="Ruckert C."/>
        </authorList>
    </citation>
    <scope>NUCLEOTIDE SEQUENCE [LARGE SCALE GENOMIC DNA]</scope>
    <source>
        <strain evidence="4 5">NBRC 112289</strain>
    </source>
</reference>
<dbReference type="RefSeq" id="WP_284229703.1">
    <property type="nucleotide sequence ID" value="NZ_BSUL01000001.1"/>
</dbReference>
<accession>A0AA37UHV6</accession>
<keyword evidence="5" id="KW-1185">Reference proteome</keyword>
<feature type="domain" description="TNT" evidence="2">
    <location>
        <begin position="1196"/>
        <end position="1276"/>
    </location>
</feature>
<feature type="compositionally biased region" description="Low complexity" evidence="1">
    <location>
        <begin position="746"/>
        <end position="766"/>
    </location>
</feature>